<organism evidence="1 2">
    <name type="scientific">Trifolium medium</name>
    <dbReference type="NCBI Taxonomy" id="97028"/>
    <lineage>
        <taxon>Eukaryota</taxon>
        <taxon>Viridiplantae</taxon>
        <taxon>Streptophyta</taxon>
        <taxon>Embryophyta</taxon>
        <taxon>Tracheophyta</taxon>
        <taxon>Spermatophyta</taxon>
        <taxon>Magnoliopsida</taxon>
        <taxon>eudicotyledons</taxon>
        <taxon>Gunneridae</taxon>
        <taxon>Pentapetalae</taxon>
        <taxon>rosids</taxon>
        <taxon>fabids</taxon>
        <taxon>Fabales</taxon>
        <taxon>Fabaceae</taxon>
        <taxon>Papilionoideae</taxon>
        <taxon>50 kb inversion clade</taxon>
        <taxon>NPAAA clade</taxon>
        <taxon>Hologalegina</taxon>
        <taxon>IRL clade</taxon>
        <taxon>Trifolieae</taxon>
        <taxon>Trifolium</taxon>
    </lineage>
</organism>
<evidence type="ECO:0000313" key="1">
    <source>
        <dbReference type="EMBL" id="MCI13025.1"/>
    </source>
</evidence>
<dbReference type="EMBL" id="LXQA010086554">
    <property type="protein sequence ID" value="MCI13025.1"/>
    <property type="molecule type" value="Genomic_DNA"/>
</dbReference>
<proteinExistence type="predicted"/>
<evidence type="ECO:0000313" key="2">
    <source>
        <dbReference type="Proteomes" id="UP000265520"/>
    </source>
</evidence>
<accession>A0A392PQ30</accession>
<name>A0A392PQ30_9FABA</name>
<dbReference type="AlphaFoldDB" id="A0A392PQ30"/>
<reference evidence="1 2" key="1">
    <citation type="journal article" date="2018" name="Front. Plant Sci.">
        <title>Red Clover (Trifolium pratense) and Zigzag Clover (T. medium) - A Picture of Genomic Similarities and Differences.</title>
        <authorList>
            <person name="Dluhosova J."/>
            <person name="Istvanek J."/>
            <person name="Nedelnik J."/>
            <person name="Repkova J."/>
        </authorList>
    </citation>
    <scope>NUCLEOTIDE SEQUENCE [LARGE SCALE GENOMIC DNA]</scope>
    <source>
        <strain evidence="2">cv. 10/8</strain>
        <tissue evidence="1">Leaf</tissue>
    </source>
</reference>
<sequence>MDVISDLITCPLGPLHQRDFFLGGNLTFAYDFFKRNDIGPYKSLLERGGKGIVWNMPNHLWEPDESTAADGNIVMEPFELRKFDESTLKHVKIVVYRVADDKIVATGD</sequence>
<protein>
    <submittedName>
        <fullName evidence="1">Uncharacterized protein</fullName>
    </submittedName>
</protein>
<comment type="caution">
    <text evidence="1">The sequence shown here is derived from an EMBL/GenBank/DDBJ whole genome shotgun (WGS) entry which is preliminary data.</text>
</comment>
<dbReference type="Proteomes" id="UP000265520">
    <property type="component" value="Unassembled WGS sequence"/>
</dbReference>
<keyword evidence="2" id="KW-1185">Reference proteome</keyword>